<reference evidence="1" key="1">
    <citation type="submission" date="2018-02" db="EMBL/GenBank/DDBJ databases">
        <title>Rhizophora mucronata_Transcriptome.</title>
        <authorList>
            <person name="Meera S.P."/>
            <person name="Sreeshan A."/>
            <person name="Augustine A."/>
        </authorList>
    </citation>
    <scope>NUCLEOTIDE SEQUENCE</scope>
    <source>
        <tissue evidence="1">Leaf</tissue>
    </source>
</reference>
<organism evidence="1">
    <name type="scientific">Rhizophora mucronata</name>
    <name type="common">Asiatic mangrove</name>
    <dbReference type="NCBI Taxonomy" id="61149"/>
    <lineage>
        <taxon>Eukaryota</taxon>
        <taxon>Viridiplantae</taxon>
        <taxon>Streptophyta</taxon>
        <taxon>Embryophyta</taxon>
        <taxon>Tracheophyta</taxon>
        <taxon>Spermatophyta</taxon>
        <taxon>Magnoliopsida</taxon>
        <taxon>eudicotyledons</taxon>
        <taxon>Gunneridae</taxon>
        <taxon>Pentapetalae</taxon>
        <taxon>rosids</taxon>
        <taxon>fabids</taxon>
        <taxon>Malpighiales</taxon>
        <taxon>Rhizophoraceae</taxon>
        <taxon>Rhizophora</taxon>
    </lineage>
</organism>
<name>A0A2P2J241_RHIMU</name>
<dbReference type="EMBL" id="GGEC01007050">
    <property type="protein sequence ID" value="MBW87533.1"/>
    <property type="molecule type" value="Transcribed_RNA"/>
</dbReference>
<proteinExistence type="predicted"/>
<sequence length="66" mass="7784">MMIFVQYYYTFSPVLVLRIGPCLCARNKLDRLENLDCLIFNVNGITDTQNRTLTEIYKNEVILYCN</sequence>
<protein>
    <submittedName>
        <fullName evidence="1">Uncharacterized protein</fullName>
    </submittedName>
</protein>
<accession>A0A2P2J241</accession>
<dbReference type="AlphaFoldDB" id="A0A2P2J241"/>
<evidence type="ECO:0000313" key="1">
    <source>
        <dbReference type="EMBL" id="MBW87533.1"/>
    </source>
</evidence>